<dbReference type="Gene3D" id="3.40.50.1820">
    <property type="entry name" value="alpha/beta hydrolase"/>
    <property type="match status" value="1"/>
</dbReference>
<dbReference type="EMBL" id="JAVIZN010000002">
    <property type="protein sequence ID" value="MDR6204210.1"/>
    <property type="molecule type" value="Genomic_DNA"/>
</dbReference>
<dbReference type="Pfam" id="PF00561">
    <property type="entry name" value="Abhydrolase_1"/>
    <property type="match status" value="1"/>
</dbReference>
<dbReference type="PRINTS" id="PR00412">
    <property type="entry name" value="EPOXHYDRLASE"/>
</dbReference>
<dbReference type="AlphaFoldDB" id="A0ABD5CI33"/>
<dbReference type="GeneID" id="97004723"/>
<dbReference type="EC" id="3.1.1.24" evidence="2"/>
<evidence type="ECO:0000313" key="3">
    <source>
        <dbReference type="Proteomes" id="UP001245184"/>
    </source>
</evidence>
<evidence type="ECO:0000259" key="1">
    <source>
        <dbReference type="Pfam" id="PF00561"/>
    </source>
</evidence>
<protein>
    <submittedName>
        <fullName evidence="2">3-oxoadipate enol-lactonase</fullName>
        <ecNumber evidence="2">3.1.1.24</ecNumber>
    </submittedName>
</protein>
<dbReference type="InterPro" id="IPR000073">
    <property type="entry name" value="AB_hydrolase_1"/>
</dbReference>
<dbReference type="KEGG" id="pgp:CUJ91_24770"/>
<name>A0ABD5CI33_9BURK</name>
<dbReference type="Proteomes" id="UP001245184">
    <property type="component" value="Unassembled WGS sequence"/>
</dbReference>
<dbReference type="PRINTS" id="PR00111">
    <property type="entry name" value="ABHYDROLASE"/>
</dbReference>
<sequence length="261" mass="27377">MATTLVQGLYIETQGDGAPVVCIHGLGGSSNNWTPVLGAFEGKRVIRIDLPGSARSELPAQKLSIDGYVDVIAAALREMKIEQADVVAHSMGTIVAQHLAIRHPQLVKSLALFGPLLAPPDAGREGMRQRAALARDKGVAGLQEIADAIVKGATSDETKAQRPVTLALVRESVMRQSPEGYAQSCEALAGAQAAPVEQIKVPTLLVTGDQDGVGKPEAVQAMGERIAGAKVVVLSGCGHWTTFEKPAESQAQLQAFYSAAR</sequence>
<comment type="caution">
    <text evidence="2">The sequence shown here is derived from an EMBL/GenBank/DDBJ whole genome shotgun (WGS) entry which is preliminary data.</text>
</comment>
<dbReference type="InterPro" id="IPR029058">
    <property type="entry name" value="AB_hydrolase_fold"/>
</dbReference>
<dbReference type="GO" id="GO:0047570">
    <property type="term" value="F:3-oxoadipate enol-lactonase activity"/>
    <property type="evidence" value="ECO:0007669"/>
    <property type="project" value="UniProtKB-EC"/>
</dbReference>
<proteinExistence type="predicted"/>
<dbReference type="RefSeq" id="WP_006050392.1">
    <property type="nucleotide sequence ID" value="NZ_CP024935.1"/>
</dbReference>
<accession>A0ABD5CI33</accession>
<evidence type="ECO:0000313" key="2">
    <source>
        <dbReference type="EMBL" id="MDR6204210.1"/>
    </source>
</evidence>
<keyword evidence="2" id="KW-0378">Hydrolase</keyword>
<dbReference type="InterPro" id="IPR050266">
    <property type="entry name" value="AB_hydrolase_sf"/>
</dbReference>
<dbReference type="SUPFAM" id="SSF53474">
    <property type="entry name" value="alpha/beta-Hydrolases"/>
    <property type="match status" value="1"/>
</dbReference>
<dbReference type="InterPro" id="IPR000639">
    <property type="entry name" value="Epox_hydrolase-like"/>
</dbReference>
<gene>
    <name evidence="2" type="ORF">QF025_002930</name>
</gene>
<dbReference type="PANTHER" id="PTHR43798">
    <property type="entry name" value="MONOACYLGLYCEROL LIPASE"/>
    <property type="match status" value="1"/>
</dbReference>
<reference evidence="2 3" key="1">
    <citation type="submission" date="2023-08" db="EMBL/GenBank/DDBJ databases">
        <title>Genome sequencing of plant associated microbes to promote plant fitness in Sorghum bicolor and Oryza sativa.</title>
        <authorList>
            <person name="Coleman-Derr D."/>
        </authorList>
    </citation>
    <scope>NUCLEOTIDE SEQUENCE [LARGE SCALE GENOMIC DNA]</scope>
    <source>
        <strain evidence="2 3">SLBN-33</strain>
    </source>
</reference>
<feature type="domain" description="AB hydrolase-1" evidence="1">
    <location>
        <begin position="19"/>
        <end position="246"/>
    </location>
</feature>
<organism evidence="2 3">
    <name type="scientific">Paraburkholderia graminis</name>
    <dbReference type="NCBI Taxonomy" id="60548"/>
    <lineage>
        <taxon>Bacteria</taxon>
        <taxon>Pseudomonadati</taxon>
        <taxon>Pseudomonadota</taxon>
        <taxon>Betaproteobacteria</taxon>
        <taxon>Burkholderiales</taxon>
        <taxon>Burkholderiaceae</taxon>
        <taxon>Paraburkholderia</taxon>
    </lineage>
</organism>
<dbReference type="PANTHER" id="PTHR43798:SF33">
    <property type="entry name" value="HYDROLASE, PUTATIVE (AFU_ORTHOLOGUE AFUA_2G14860)-RELATED"/>
    <property type="match status" value="1"/>
</dbReference>